<dbReference type="SMART" id="SM00199">
    <property type="entry name" value="SCY"/>
    <property type="match status" value="1"/>
</dbReference>
<reference evidence="6" key="1">
    <citation type="submission" date="2025-08" db="UniProtKB">
        <authorList>
            <consortium name="Ensembl"/>
        </authorList>
    </citation>
    <scope>IDENTIFICATION</scope>
</reference>
<dbReference type="GeneTree" id="ENSGT00730000112019"/>
<comment type="subcellular location">
    <subcellularLocation>
        <location evidence="4">Secreted</location>
    </subcellularLocation>
</comment>
<feature type="domain" description="Chemokine interleukin-8-like" evidence="5">
    <location>
        <begin position="28"/>
        <end position="88"/>
    </location>
</feature>
<protein>
    <recommendedName>
        <fullName evidence="4">C-C motif chemokine</fullName>
    </recommendedName>
</protein>
<dbReference type="PANTHER" id="PTHR12015">
    <property type="entry name" value="SMALL INDUCIBLE CYTOKINE A"/>
    <property type="match status" value="1"/>
</dbReference>
<reference evidence="6" key="2">
    <citation type="submission" date="2025-09" db="UniProtKB">
        <authorList>
            <consortium name="Ensembl"/>
        </authorList>
    </citation>
    <scope>IDENTIFICATION</scope>
</reference>
<evidence type="ECO:0000256" key="4">
    <source>
        <dbReference type="RuleBase" id="RU361150"/>
    </source>
</evidence>
<dbReference type="GO" id="GO:0005615">
    <property type="term" value="C:extracellular space"/>
    <property type="evidence" value="ECO:0007669"/>
    <property type="project" value="UniProtKB-KW"/>
</dbReference>
<dbReference type="PROSITE" id="PS00472">
    <property type="entry name" value="SMALL_CYTOKINES_CC"/>
    <property type="match status" value="1"/>
</dbReference>
<comment type="similarity">
    <text evidence="1 4">Belongs to the intercrine beta (chemokine CC) family.</text>
</comment>
<evidence type="ECO:0000256" key="3">
    <source>
        <dbReference type="ARBA" id="ARBA00023157"/>
    </source>
</evidence>
<keyword evidence="4" id="KW-0964">Secreted</keyword>
<feature type="chain" id="PRO_5018379611" description="C-C motif chemokine" evidence="4">
    <location>
        <begin position="26"/>
        <end position="111"/>
    </location>
</feature>
<keyword evidence="3" id="KW-1015">Disulfide bond</keyword>
<dbReference type="Ensembl" id="ENSACIT00000009906.1">
    <property type="protein sequence ID" value="ENSACIP00000009619.1"/>
    <property type="gene ID" value="ENSACIG00000007521.1"/>
</dbReference>
<keyword evidence="7" id="KW-1185">Reference proteome</keyword>
<dbReference type="GO" id="GO:0006955">
    <property type="term" value="P:immune response"/>
    <property type="evidence" value="ECO:0007669"/>
    <property type="project" value="InterPro"/>
</dbReference>
<dbReference type="CDD" id="cd00169">
    <property type="entry name" value="Chemokine"/>
    <property type="match status" value="1"/>
</dbReference>
<dbReference type="InterPro" id="IPR039809">
    <property type="entry name" value="Chemokine_b/g/d"/>
</dbReference>
<dbReference type="OMA" id="QIPMDCC"/>
<dbReference type="AlphaFoldDB" id="A0A3Q0RBS9"/>
<keyword evidence="4" id="KW-0145">Chemotaxis</keyword>
<organism evidence="6 7">
    <name type="scientific">Amphilophus citrinellus</name>
    <name type="common">Midas cichlid</name>
    <name type="synonym">Cichlasoma citrinellum</name>
    <dbReference type="NCBI Taxonomy" id="61819"/>
    <lineage>
        <taxon>Eukaryota</taxon>
        <taxon>Metazoa</taxon>
        <taxon>Chordata</taxon>
        <taxon>Craniata</taxon>
        <taxon>Vertebrata</taxon>
        <taxon>Euteleostomi</taxon>
        <taxon>Actinopterygii</taxon>
        <taxon>Neopterygii</taxon>
        <taxon>Teleostei</taxon>
        <taxon>Neoteleostei</taxon>
        <taxon>Acanthomorphata</taxon>
        <taxon>Ovalentaria</taxon>
        <taxon>Cichlomorphae</taxon>
        <taxon>Cichliformes</taxon>
        <taxon>Cichlidae</taxon>
        <taxon>New World cichlids</taxon>
        <taxon>Cichlasomatinae</taxon>
        <taxon>Heroini</taxon>
        <taxon>Amphilophus</taxon>
    </lineage>
</organism>
<proteinExistence type="inferred from homology"/>
<dbReference type="InterPro" id="IPR001811">
    <property type="entry name" value="Chemokine_IL8-like_dom"/>
</dbReference>
<keyword evidence="2 4" id="KW-0202">Cytokine</keyword>
<dbReference type="Gene3D" id="2.40.50.40">
    <property type="match status" value="1"/>
</dbReference>
<dbReference type="InterPro" id="IPR000827">
    <property type="entry name" value="Chemokine_CC_CS"/>
</dbReference>
<accession>A0A3Q0RBS9</accession>
<name>A0A3Q0RBS9_AMPCI</name>
<dbReference type="PANTHER" id="PTHR12015:SF108">
    <property type="entry name" value="C-C MOTIF CHEMOKINE 20"/>
    <property type="match status" value="1"/>
</dbReference>
<dbReference type="SUPFAM" id="SSF54117">
    <property type="entry name" value="Interleukin 8-like chemokines"/>
    <property type="match status" value="1"/>
</dbReference>
<evidence type="ECO:0000256" key="2">
    <source>
        <dbReference type="ARBA" id="ARBA00022514"/>
    </source>
</evidence>
<evidence type="ECO:0000256" key="1">
    <source>
        <dbReference type="ARBA" id="ARBA00010868"/>
    </source>
</evidence>
<sequence length="111" mass="12374">ARPDMAAKLFLSILFIACYCSVTLAQVPTDCCLQLSTREIPKSVVANYRVQVGGQGCPFNAIVFVARGGRTMCAPSDEKWAHDLKHHVDHLRKLCKNTNYKHKRCTGVKPE</sequence>
<dbReference type="Proteomes" id="UP000261340">
    <property type="component" value="Unplaced"/>
</dbReference>
<feature type="signal peptide" evidence="4">
    <location>
        <begin position="1"/>
        <end position="25"/>
    </location>
</feature>
<dbReference type="STRING" id="61819.ENSACIP00000009619"/>
<evidence type="ECO:0000259" key="5">
    <source>
        <dbReference type="SMART" id="SM00199"/>
    </source>
</evidence>
<evidence type="ECO:0000313" key="6">
    <source>
        <dbReference type="Ensembl" id="ENSACIP00000009619.1"/>
    </source>
</evidence>
<evidence type="ECO:0000313" key="7">
    <source>
        <dbReference type="Proteomes" id="UP000261340"/>
    </source>
</evidence>
<dbReference type="InterPro" id="IPR036048">
    <property type="entry name" value="Interleukin_8-like_sf"/>
</dbReference>
<dbReference type="Pfam" id="PF00048">
    <property type="entry name" value="IL8"/>
    <property type="match status" value="1"/>
</dbReference>
<keyword evidence="4" id="KW-0732">Signal</keyword>
<dbReference type="GO" id="GO:0008009">
    <property type="term" value="F:chemokine activity"/>
    <property type="evidence" value="ECO:0007669"/>
    <property type="project" value="InterPro"/>
</dbReference>